<evidence type="ECO:0000313" key="2">
    <source>
        <dbReference type="EMBL" id="KAF2829173.1"/>
    </source>
</evidence>
<sequence length="102" mass="10998">MPGAAGSLCMGSWVLGGCNTWKRKTRSENKLAGFGPQRTGTTACFQGFTDTQQSQGAVDAHRLVVDAKAVSEKRVAMCCPEQPRRATTRHAAPMPHELLSDH</sequence>
<gene>
    <name evidence="2" type="ORF">CC86DRAFT_379921</name>
</gene>
<proteinExistence type="predicted"/>
<accession>A0A6A7A7M9</accession>
<keyword evidence="3" id="KW-1185">Reference proteome</keyword>
<dbReference type="EMBL" id="MU006221">
    <property type="protein sequence ID" value="KAF2829173.1"/>
    <property type="molecule type" value="Genomic_DNA"/>
</dbReference>
<name>A0A6A7A7M9_9PLEO</name>
<reference evidence="2" key="1">
    <citation type="journal article" date="2020" name="Stud. Mycol.">
        <title>101 Dothideomycetes genomes: a test case for predicting lifestyles and emergence of pathogens.</title>
        <authorList>
            <person name="Haridas S."/>
            <person name="Albert R."/>
            <person name="Binder M."/>
            <person name="Bloem J."/>
            <person name="Labutti K."/>
            <person name="Salamov A."/>
            <person name="Andreopoulos B."/>
            <person name="Baker S."/>
            <person name="Barry K."/>
            <person name="Bills G."/>
            <person name="Bluhm B."/>
            <person name="Cannon C."/>
            <person name="Castanera R."/>
            <person name="Culley D."/>
            <person name="Daum C."/>
            <person name="Ezra D."/>
            <person name="Gonzalez J."/>
            <person name="Henrissat B."/>
            <person name="Kuo A."/>
            <person name="Liang C."/>
            <person name="Lipzen A."/>
            <person name="Lutzoni F."/>
            <person name="Magnuson J."/>
            <person name="Mondo S."/>
            <person name="Nolan M."/>
            <person name="Ohm R."/>
            <person name="Pangilinan J."/>
            <person name="Park H.-J."/>
            <person name="Ramirez L."/>
            <person name="Alfaro M."/>
            <person name="Sun H."/>
            <person name="Tritt A."/>
            <person name="Yoshinaga Y."/>
            <person name="Zwiers L.-H."/>
            <person name="Turgeon B."/>
            <person name="Goodwin S."/>
            <person name="Spatafora J."/>
            <person name="Crous P."/>
            <person name="Grigoriev I."/>
        </authorList>
    </citation>
    <scope>NUCLEOTIDE SEQUENCE</scope>
    <source>
        <strain evidence="2">CBS 113818</strain>
    </source>
</reference>
<organism evidence="2 3">
    <name type="scientific">Ophiobolus disseminans</name>
    <dbReference type="NCBI Taxonomy" id="1469910"/>
    <lineage>
        <taxon>Eukaryota</taxon>
        <taxon>Fungi</taxon>
        <taxon>Dikarya</taxon>
        <taxon>Ascomycota</taxon>
        <taxon>Pezizomycotina</taxon>
        <taxon>Dothideomycetes</taxon>
        <taxon>Pleosporomycetidae</taxon>
        <taxon>Pleosporales</taxon>
        <taxon>Pleosporineae</taxon>
        <taxon>Phaeosphaeriaceae</taxon>
        <taxon>Ophiobolus</taxon>
    </lineage>
</organism>
<dbReference type="Proteomes" id="UP000799424">
    <property type="component" value="Unassembled WGS sequence"/>
</dbReference>
<feature type="region of interest" description="Disordered" evidence="1">
    <location>
        <begin position="81"/>
        <end position="102"/>
    </location>
</feature>
<evidence type="ECO:0000256" key="1">
    <source>
        <dbReference type="SAM" id="MobiDB-lite"/>
    </source>
</evidence>
<protein>
    <submittedName>
        <fullName evidence="2">Uncharacterized protein</fullName>
    </submittedName>
</protein>
<dbReference type="AlphaFoldDB" id="A0A6A7A7M9"/>
<evidence type="ECO:0000313" key="3">
    <source>
        <dbReference type="Proteomes" id="UP000799424"/>
    </source>
</evidence>